<dbReference type="EMBL" id="QKMR01000003">
    <property type="protein sequence ID" value="PYG89351.1"/>
    <property type="molecule type" value="Genomic_DNA"/>
</dbReference>
<keyword evidence="2" id="KW-1185">Reference proteome</keyword>
<accession>A0A318XSK5</accession>
<comment type="caution">
    <text evidence="1">The sequence shown here is derived from an EMBL/GenBank/DDBJ whole genome shotgun (WGS) entry which is preliminary data.</text>
</comment>
<protein>
    <submittedName>
        <fullName evidence="1">Uncharacterized protein</fullName>
    </submittedName>
</protein>
<evidence type="ECO:0000313" key="2">
    <source>
        <dbReference type="Proteomes" id="UP000248132"/>
    </source>
</evidence>
<dbReference type="AlphaFoldDB" id="A0A318XSK5"/>
<reference evidence="1 2" key="1">
    <citation type="submission" date="2018-06" db="EMBL/GenBank/DDBJ databases">
        <title>Genomic Encyclopedia of Type Strains, Phase I: the one thousand microbial genomes (KMG-I) project.</title>
        <authorList>
            <person name="Kyrpides N."/>
        </authorList>
    </citation>
    <scope>NUCLEOTIDE SEQUENCE [LARGE SCALE GENOMIC DNA]</scope>
    <source>
        <strain evidence="1 2">DSM 19573</strain>
    </source>
</reference>
<proteinExistence type="predicted"/>
<dbReference type="Proteomes" id="UP000248132">
    <property type="component" value="Unassembled WGS sequence"/>
</dbReference>
<evidence type="ECO:0000313" key="1">
    <source>
        <dbReference type="EMBL" id="PYG89351.1"/>
    </source>
</evidence>
<gene>
    <name evidence="1" type="ORF">LY28_00568</name>
</gene>
<dbReference type="RefSeq" id="WP_110460653.1">
    <property type="nucleotide sequence ID" value="NZ_QKMR01000003.1"/>
</dbReference>
<name>A0A318XSK5_9FIRM</name>
<dbReference type="OrthoDB" id="1799165at2"/>
<organism evidence="1 2">
    <name type="scientific">Ruminiclostridium sufflavum DSM 19573</name>
    <dbReference type="NCBI Taxonomy" id="1121337"/>
    <lineage>
        <taxon>Bacteria</taxon>
        <taxon>Bacillati</taxon>
        <taxon>Bacillota</taxon>
        <taxon>Clostridia</taxon>
        <taxon>Eubacteriales</taxon>
        <taxon>Oscillospiraceae</taxon>
        <taxon>Ruminiclostridium</taxon>
    </lineage>
</organism>
<sequence length="67" mass="7680">MIDFLLHREVDCTKDLERLINEVNGSMSIKGMPLTDADKDRIRRCVGNDKLVNETIAELVKKHTIVK</sequence>